<accession>A0A061S4N0</accession>
<name>A0A061S4N0_9CHLO</name>
<dbReference type="Gene3D" id="3.10.350.10">
    <property type="entry name" value="LysM domain"/>
    <property type="match status" value="1"/>
</dbReference>
<sequence>RKACNMGSPGKTASLPSALQKCSRCRGYFTFDTETKEPSSPCRFHPGPFSAFGGSTAGTLQYGNLPPFWRCCGSSKSDAPGCKQLPHHVQNERFMDTTMQYSVVDRAEAAADWPPGISGSGSIRTTKPGESSSGDKGKHFEEDWVEIRVNRDDTVSKLAIRYDCDPITLRAVNRLPSDMMLTSRNTVLVPPHDPKAKPPPPPLTEDEVRERKVRHLMRTCLIPVEEARYYLSAGEGDTDQAVEEFLADKAWEGKHPMPGSSACCS</sequence>
<evidence type="ECO:0000313" key="2">
    <source>
        <dbReference type="EMBL" id="JAC77870.1"/>
    </source>
</evidence>
<dbReference type="EMBL" id="GBEZ01007604">
    <property type="protein sequence ID" value="JAC77870.1"/>
    <property type="molecule type" value="Transcribed_RNA"/>
</dbReference>
<organism evidence="2">
    <name type="scientific">Tetraselmis sp. GSL018</name>
    <dbReference type="NCBI Taxonomy" id="582737"/>
    <lineage>
        <taxon>Eukaryota</taxon>
        <taxon>Viridiplantae</taxon>
        <taxon>Chlorophyta</taxon>
        <taxon>core chlorophytes</taxon>
        <taxon>Chlorodendrophyceae</taxon>
        <taxon>Chlorodendrales</taxon>
        <taxon>Chlorodendraceae</taxon>
        <taxon>Tetraselmis</taxon>
    </lineage>
</organism>
<feature type="non-terminal residue" evidence="2">
    <location>
        <position position="1"/>
    </location>
</feature>
<feature type="compositionally biased region" description="Polar residues" evidence="1">
    <location>
        <begin position="120"/>
        <end position="132"/>
    </location>
</feature>
<dbReference type="InterPro" id="IPR036779">
    <property type="entry name" value="LysM_dom_sf"/>
</dbReference>
<reference evidence="2" key="1">
    <citation type="submission" date="2014-05" db="EMBL/GenBank/DDBJ databases">
        <title>The transcriptome of the halophilic microalga Tetraselmis sp. GSL018 isolated from the Great Salt Lake, Utah.</title>
        <authorList>
            <person name="Jinkerson R.E."/>
            <person name="D'Adamo S."/>
            <person name="Posewitz M.C."/>
        </authorList>
    </citation>
    <scope>NUCLEOTIDE SEQUENCE</scope>
    <source>
        <strain evidence="2">GSL018</strain>
    </source>
</reference>
<feature type="region of interest" description="Disordered" evidence="1">
    <location>
        <begin position="112"/>
        <end position="137"/>
    </location>
</feature>
<proteinExistence type="predicted"/>
<evidence type="ECO:0008006" key="3">
    <source>
        <dbReference type="Google" id="ProtNLM"/>
    </source>
</evidence>
<protein>
    <recommendedName>
        <fullName evidence="3">LysM domain-containing protein</fullName>
    </recommendedName>
</protein>
<dbReference type="AlphaFoldDB" id="A0A061S4N0"/>
<gene>
    <name evidence="2" type="ORF">TSPGSL018_16599</name>
</gene>
<feature type="region of interest" description="Disordered" evidence="1">
    <location>
        <begin position="186"/>
        <end position="205"/>
    </location>
</feature>
<evidence type="ECO:0000256" key="1">
    <source>
        <dbReference type="SAM" id="MobiDB-lite"/>
    </source>
</evidence>